<dbReference type="AlphaFoldDB" id="A0A5B7GYS2"/>
<gene>
    <name evidence="2" type="ORF">E2C01_056953</name>
</gene>
<evidence type="ECO:0000256" key="1">
    <source>
        <dbReference type="SAM" id="MobiDB-lite"/>
    </source>
</evidence>
<comment type="caution">
    <text evidence="2">The sequence shown here is derived from an EMBL/GenBank/DDBJ whole genome shotgun (WGS) entry which is preliminary data.</text>
</comment>
<accession>A0A5B7GYS2</accession>
<sequence length="119" mass="13482">MHKCVPQKNSQNRTVVGDPCGGESSFLLRPEDDVSRARSATSQEPERARETTYWDDNGSERWLLWTGYLVPMRTNRFKKRPHMMQNVCPRQDPFPKHPSLDTQPSSTGRPLLGNPSSGG</sequence>
<evidence type="ECO:0000313" key="3">
    <source>
        <dbReference type="Proteomes" id="UP000324222"/>
    </source>
</evidence>
<reference evidence="2 3" key="1">
    <citation type="submission" date="2019-05" db="EMBL/GenBank/DDBJ databases">
        <title>Another draft genome of Portunus trituberculatus and its Hox gene families provides insights of decapod evolution.</title>
        <authorList>
            <person name="Jeong J.-H."/>
            <person name="Song I."/>
            <person name="Kim S."/>
            <person name="Choi T."/>
            <person name="Kim D."/>
            <person name="Ryu S."/>
            <person name="Kim W."/>
        </authorList>
    </citation>
    <scope>NUCLEOTIDE SEQUENCE [LARGE SCALE GENOMIC DNA]</scope>
    <source>
        <tissue evidence="2">Muscle</tissue>
    </source>
</reference>
<organism evidence="2 3">
    <name type="scientific">Portunus trituberculatus</name>
    <name type="common">Swimming crab</name>
    <name type="synonym">Neptunus trituberculatus</name>
    <dbReference type="NCBI Taxonomy" id="210409"/>
    <lineage>
        <taxon>Eukaryota</taxon>
        <taxon>Metazoa</taxon>
        <taxon>Ecdysozoa</taxon>
        <taxon>Arthropoda</taxon>
        <taxon>Crustacea</taxon>
        <taxon>Multicrustacea</taxon>
        <taxon>Malacostraca</taxon>
        <taxon>Eumalacostraca</taxon>
        <taxon>Eucarida</taxon>
        <taxon>Decapoda</taxon>
        <taxon>Pleocyemata</taxon>
        <taxon>Brachyura</taxon>
        <taxon>Eubrachyura</taxon>
        <taxon>Portunoidea</taxon>
        <taxon>Portunidae</taxon>
        <taxon>Portuninae</taxon>
        <taxon>Portunus</taxon>
    </lineage>
</organism>
<evidence type="ECO:0000313" key="2">
    <source>
        <dbReference type="EMBL" id="MPC62863.1"/>
    </source>
</evidence>
<proteinExistence type="predicted"/>
<name>A0A5B7GYS2_PORTR</name>
<dbReference type="EMBL" id="VSRR010020130">
    <property type="protein sequence ID" value="MPC62863.1"/>
    <property type="molecule type" value="Genomic_DNA"/>
</dbReference>
<feature type="region of interest" description="Disordered" evidence="1">
    <location>
        <begin position="1"/>
        <end position="53"/>
    </location>
</feature>
<keyword evidence="3" id="KW-1185">Reference proteome</keyword>
<dbReference type="Proteomes" id="UP000324222">
    <property type="component" value="Unassembled WGS sequence"/>
</dbReference>
<protein>
    <submittedName>
        <fullName evidence="2">Uncharacterized protein</fullName>
    </submittedName>
</protein>
<feature type="region of interest" description="Disordered" evidence="1">
    <location>
        <begin position="82"/>
        <end position="119"/>
    </location>
</feature>